<reference evidence="2 3" key="1">
    <citation type="submission" date="2019-10" db="EMBL/GenBank/DDBJ databases">
        <title>Rudanella paleaurantiibacter sp. nov., isolated from sludge.</title>
        <authorList>
            <person name="Xu S.Q."/>
        </authorList>
    </citation>
    <scope>NUCLEOTIDE SEQUENCE [LARGE SCALE GENOMIC DNA]</scope>
    <source>
        <strain evidence="2 3">HX-22-17</strain>
    </source>
</reference>
<evidence type="ECO:0000313" key="2">
    <source>
        <dbReference type="EMBL" id="KAB7731243.1"/>
    </source>
</evidence>
<dbReference type="InterPro" id="IPR018673">
    <property type="entry name" value="DUF2141"/>
</dbReference>
<dbReference type="Proteomes" id="UP000488299">
    <property type="component" value="Unassembled WGS sequence"/>
</dbReference>
<proteinExistence type="predicted"/>
<sequence length="140" mass="15291">MRFLMHLLALAPSFVVPAPASEKATLTVTVQNVQTKKGTIRIALMKSCAKFPECKPDDTAIIEAKNGMIQKEFDVEPGEYAVAVYHDVNANGTLDKRMFGIPKEPYGFSNNFRPTLSAPKFTDCKIVVGSGGKAISIRIE</sequence>
<protein>
    <submittedName>
        <fullName evidence="2">DUF2141 domain-containing protein</fullName>
    </submittedName>
</protein>
<keyword evidence="1" id="KW-0732">Signal</keyword>
<feature type="signal peptide" evidence="1">
    <location>
        <begin position="1"/>
        <end position="20"/>
    </location>
</feature>
<feature type="chain" id="PRO_5029676574" evidence="1">
    <location>
        <begin position="21"/>
        <end position="140"/>
    </location>
</feature>
<dbReference type="RefSeq" id="WP_152124223.1">
    <property type="nucleotide sequence ID" value="NZ_WELI01000003.1"/>
</dbReference>
<evidence type="ECO:0000256" key="1">
    <source>
        <dbReference type="SAM" id="SignalP"/>
    </source>
</evidence>
<organism evidence="2 3">
    <name type="scientific">Rudanella paleaurantiibacter</name>
    <dbReference type="NCBI Taxonomy" id="2614655"/>
    <lineage>
        <taxon>Bacteria</taxon>
        <taxon>Pseudomonadati</taxon>
        <taxon>Bacteroidota</taxon>
        <taxon>Cytophagia</taxon>
        <taxon>Cytophagales</taxon>
        <taxon>Cytophagaceae</taxon>
        <taxon>Rudanella</taxon>
    </lineage>
</organism>
<gene>
    <name evidence="2" type="ORF">F5984_10595</name>
</gene>
<dbReference type="EMBL" id="WELI01000003">
    <property type="protein sequence ID" value="KAB7731243.1"/>
    <property type="molecule type" value="Genomic_DNA"/>
</dbReference>
<keyword evidence="3" id="KW-1185">Reference proteome</keyword>
<accession>A0A7J5U0G2</accession>
<comment type="caution">
    <text evidence="2">The sequence shown here is derived from an EMBL/GenBank/DDBJ whole genome shotgun (WGS) entry which is preliminary data.</text>
</comment>
<dbReference type="Pfam" id="PF09912">
    <property type="entry name" value="DUF2141"/>
    <property type="match status" value="1"/>
</dbReference>
<evidence type="ECO:0000313" key="3">
    <source>
        <dbReference type="Proteomes" id="UP000488299"/>
    </source>
</evidence>
<dbReference type="AlphaFoldDB" id="A0A7J5U0G2"/>
<name>A0A7J5U0G2_9BACT</name>